<feature type="region of interest" description="Disordered" evidence="1">
    <location>
        <begin position="589"/>
        <end position="614"/>
    </location>
</feature>
<feature type="region of interest" description="Disordered" evidence="1">
    <location>
        <begin position="995"/>
        <end position="1015"/>
    </location>
</feature>
<evidence type="ECO:0000313" key="3">
    <source>
        <dbReference type="EMBL" id="MTD58250.1"/>
    </source>
</evidence>
<accession>A0A6N7Z8W1</accession>
<dbReference type="InterPro" id="IPR002789">
    <property type="entry name" value="HerA_central"/>
</dbReference>
<dbReference type="Proteomes" id="UP000440096">
    <property type="component" value="Unassembled WGS sequence"/>
</dbReference>
<dbReference type="EMBL" id="WMBA01000063">
    <property type="protein sequence ID" value="MTD58250.1"/>
    <property type="molecule type" value="Genomic_DNA"/>
</dbReference>
<dbReference type="AlphaFoldDB" id="A0A6N7Z8W1"/>
<dbReference type="SMART" id="SM00382">
    <property type="entry name" value="AAA"/>
    <property type="match status" value="2"/>
</dbReference>
<gene>
    <name evidence="3" type="ORF">GKO32_30360</name>
</gene>
<keyword evidence="4" id="KW-1185">Reference proteome</keyword>
<dbReference type="InterPro" id="IPR027417">
    <property type="entry name" value="P-loop_NTPase"/>
</dbReference>
<organism evidence="3 4">
    <name type="scientific">Amycolatopsis pithecellobii</name>
    <dbReference type="NCBI Taxonomy" id="664692"/>
    <lineage>
        <taxon>Bacteria</taxon>
        <taxon>Bacillati</taxon>
        <taxon>Actinomycetota</taxon>
        <taxon>Actinomycetes</taxon>
        <taxon>Pseudonocardiales</taxon>
        <taxon>Pseudonocardiaceae</taxon>
        <taxon>Amycolatopsis</taxon>
    </lineage>
</organism>
<dbReference type="PANTHER" id="PTHR42957">
    <property type="entry name" value="HELICASE MJ1565-RELATED"/>
    <property type="match status" value="1"/>
</dbReference>
<feature type="domain" description="AAA+ ATPase" evidence="2">
    <location>
        <begin position="54"/>
        <end position="320"/>
    </location>
</feature>
<sequence length="1015" mass="109328">MEPLAALRTLRLDWADTPDHVWRDSPYHVDGLHEEATAAIDVGIRDAAASDGPSPIGLVLQGPKGAGKTHLLSLVRKRVHQAGGYFFLANLSGGEAFWDNTAEALRAGLLRRDDSGGSQLTSFLLRVCHRGGVDQRVARTVLNGRKLSRGDVDAFVTGLRRIDEQVAVECADIARALVVYGSEDTTVSQIGEDYLGGYGETKKGEWGKWGIRPRLKTALAQVRDITRLLALSGPIAIGVDQLDTLIARSSLLAKEAGRRSDDDLLVAQIADGLMGLREVTRRTITVLTCLPPTWAQLKAKAADTVPDRFRETLTVGRVMDAALGRAIVERRLGVAYEAMGFVPPHPAWPVASAAFGEAWEPYAPRELLKRIGAHIDACLRAGQTWELTSFGDVGARPVTPVHPTGAGRFAELDRRFAELKAEADVSKLLDEASESEQMPVLIDAALRAWIFEVGNDNMEWNSEPANGSSQVHALLTRTVLEAADLEEYWAFRVIIARHPRAALSRLRKARAATGQRAGNQHLVVLRPLAWSKGEKTRLELKDFRDTGGYQLELSELDVRTFWALGQLLAGGGTELHEWLVDRRPAGQSAPLSAVMPKKSTEDTAPAEGSVTLGRSGDEPLRIELSALRKHAAVFAGSGSGKTVLLRRIIEECALGGVSSIVLDPNNDLARLGDAWPEPPQAWGAQDAALAGRYLAETDVVVWTPGRATGRPLAFAPLPDFAGVLDDEDEFTLAVEVAVATVAPQAGLTGTTRRTSIGLAVLRQAVEHHARTGSRSLPGLIEVLADLPDGVSTLNDSKRIAAELAEALKAATINDPLFAGHGAPVDPGMLLKPGAGKRARVSVISFLGLPADEQRQNFVNQLQMELFAWIKRNPAGELPLGGLFVMDEAQTLASSGTLTASTRSTIVLASQARKYGLGLLFATQAPKGLHNQVTGNAMTQFFGRLNSPAQIAAANELARAKGSQVADISRLERAQFYVAGESFGFRQITTPLCLTHHPSSPLTPEEVLKRARRGEE</sequence>
<dbReference type="RefSeq" id="WP_154760335.1">
    <property type="nucleotide sequence ID" value="NZ_WMBA01000063.1"/>
</dbReference>
<evidence type="ECO:0000256" key="1">
    <source>
        <dbReference type="SAM" id="MobiDB-lite"/>
    </source>
</evidence>
<reference evidence="3 4" key="1">
    <citation type="submission" date="2019-11" db="EMBL/GenBank/DDBJ databases">
        <title>Draft genome of Amycolatopsis RM579.</title>
        <authorList>
            <person name="Duangmal K."/>
            <person name="Mingma R."/>
        </authorList>
    </citation>
    <scope>NUCLEOTIDE SEQUENCE [LARGE SCALE GENOMIC DNA]</scope>
    <source>
        <strain evidence="3 4">RM579</strain>
    </source>
</reference>
<dbReference type="Gene3D" id="3.40.50.300">
    <property type="entry name" value="P-loop containing nucleotide triphosphate hydrolases"/>
    <property type="match status" value="2"/>
</dbReference>
<comment type="caution">
    <text evidence="3">The sequence shown here is derived from an EMBL/GenBank/DDBJ whole genome shotgun (WGS) entry which is preliminary data.</text>
</comment>
<feature type="domain" description="AAA+ ATPase" evidence="2">
    <location>
        <begin position="627"/>
        <end position="971"/>
    </location>
</feature>
<dbReference type="PANTHER" id="PTHR42957:SF2">
    <property type="entry name" value="HELICASE HERA CENTRAL DOMAIN-CONTAINING PROTEIN"/>
    <property type="match status" value="1"/>
</dbReference>
<dbReference type="InterPro" id="IPR008571">
    <property type="entry name" value="HerA-like"/>
</dbReference>
<dbReference type="InterPro" id="IPR003593">
    <property type="entry name" value="AAA+_ATPase"/>
</dbReference>
<dbReference type="OrthoDB" id="3881471at2"/>
<feature type="compositionally biased region" description="Basic and acidic residues" evidence="1">
    <location>
        <begin position="1005"/>
        <end position="1015"/>
    </location>
</feature>
<dbReference type="Pfam" id="PF01935">
    <property type="entry name" value="DUF87"/>
    <property type="match status" value="1"/>
</dbReference>
<evidence type="ECO:0000313" key="4">
    <source>
        <dbReference type="Proteomes" id="UP000440096"/>
    </source>
</evidence>
<proteinExistence type="predicted"/>
<name>A0A6N7Z8W1_9PSEU</name>
<evidence type="ECO:0000259" key="2">
    <source>
        <dbReference type="SMART" id="SM00382"/>
    </source>
</evidence>
<dbReference type="SUPFAM" id="SSF52540">
    <property type="entry name" value="P-loop containing nucleoside triphosphate hydrolases"/>
    <property type="match status" value="2"/>
</dbReference>
<protein>
    <submittedName>
        <fullName evidence="3">DUF87 domain-containing protein</fullName>
    </submittedName>
</protein>